<evidence type="ECO:0000256" key="1">
    <source>
        <dbReference type="ARBA" id="ARBA00023015"/>
    </source>
</evidence>
<dbReference type="PRINTS" id="PR00455">
    <property type="entry name" value="HTHTETR"/>
</dbReference>
<dbReference type="RefSeq" id="WP_200606525.1">
    <property type="nucleotide sequence ID" value="NZ_JAEHHL010000001.1"/>
</dbReference>
<evidence type="ECO:0000256" key="3">
    <source>
        <dbReference type="ARBA" id="ARBA00023163"/>
    </source>
</evidence>
<keyword evidence="7" id="KW-1185">Reference proteome</keyword>
<sequence length="209" mass="23631">MARRAGSDGIRTEAAIREAALRLIARHGYEAMSMRRLAEEIGLGAAALYRYFPTKQALLFDLLRAHMEELLEAWGRARLAAPAPAIDRLERFTRFHIRHHLPRPDGVFLSYMELRSLTPENFAAIEGMRRSYEQGLIEILEDGQRDGTLDCIRPRLAARAVIASLTGITTWYRAKGPLSPREIEDTYWNMIARMCGATKTERATCSTPA</sequence>
<proteinExistence type="predicted"/>
<evidence type="ECO:0000313" key="6">
    <source>
        <dbReference type="EMBL" id="MBK0398030.1"/>
    </source>
</evidence>
<dbReference type="SUPFAM" id="SSF46689">
    <property type="entry name" value="Homeodomain-like"/>
    <property type="match status" value="1"/>
</dbReference>
<name>A0A8J7SER8_9RHOB</name>
<dbReference type="PROSITE" id="PS50977">
    <property type="entry name" value="HTH_TETR_2"/>
    <property type="match status" value="1"/>
</dbReference>
<dbReference type="InterPro" id="IPR023772">
    <property type="entry name" value="DNA-bd_HTH_TetR-type_CS"/>
</dbReference>
<keyword evidence="1" id="KW-0805">Transcription regulation</keyword>
<keyword evidence="2 4" id="KW-0238">DNA-binding</keyword>
<protein>
    <submittedName>
        <fullName evidence="6">TetR family transcriptional regulator</fullName>
    </submittedName>
</protein>
<dbReference type="AlphaFoldDB" id="A0A8J7SER8"/>
<organism evidence="6 7">
    <name type="scientific">Thermohalobaculum xanthum</name>
    <dbReference type="NCBI Taxonomy" id="2753746"/>
    <lineage>
        <taxon>Bacteria</taxon>
        <taxon>Pseudomonadati</taxon>
        <taxon>Pseudomonadota</taxon>
        <taxon>Alphaproteobacteria</taxon>
        <taxon>Rhodobacterales</taxon>
        <taxon>Paracoccaceae</taxon>
        <taxon>Thermohalobaculum</taxon>
    </lineage>
</organism>
<dbReference type="InterPro" id="IPR001647">
    <property type="entry name" value="HTH_TetR"/>
</dbReference>
<dbReference type="Proteomes" id="UP000655420">
    <property type="component" value="Unassembled WGS sequence"/>
</dbReference>
<evidence type="ECO:0000256" key="2">
    <source>
        <dbReference type="ARBA" id="ARBA00023125"/>
    </source>
</evidence>
<evidence type="ECO:0000259" key="5">
    <source>
        <dbReference type="PROSITE" id="PS50977"/>
    </source>
</evidence>
<dbReference type="EMBL" id="JAEHHL010000001">
    <property type="protein sequence ID" value="MBK0398030.1"/>
    <property type="molecule type" value="Genomic_DNA"/>
</dbReference>
<dbReference type="GO" id="GO:0000976">
    <property type="term" value="F:transcription cis-regulatory region binding"/>
    <property type="evidence" value="ECO:0007669"/>
    <property type="project" value="TreeGrafter"/>
</dbReference>
<dbReference type="PROSITE" id="PS01081">
    <property type="entry name" value="HTH_TETR_1"/>
    <property type="match status" value="1"/>
</dbReference>
<dbReference type="PANTHER" id="PTHR30055:SF234">
    <property type="entry name" value="HTH-TYPE TRANSCRIPTIONAL REGULATOR BETI"/>
    <property type="match status" value="1"/>
</dbReference>
<dbReference type="Pfam" id="PF00440">
    <property type="entry name" value="TetR_N"/>
    <property type="match status" value="1"/>
</dbReference>
<accession>A0A8J7SER8</accession>
<evidence type="ECO:0000256" key="4">
    <source>
        <dbReference type="PROSITE-ProRule" id="PRU00335"/>
    </source>
</evidence>
<keyword evidence="3" id="KW-0804">Transcription</keyword>
<reference evidence="6" key="1">
    <citation type="submission" date="2020-12" db="EMBL/GenBank/DDBJ databases">
        <title>Bacterial taxonomy.</title>
        <authorList>
            <person name="Pan X."/>
        </authorList>
    </citation>
    <scope>NUCLEOTIDE SEQUENCE</scope>
    <source>
        <strain evidence="6">M0105</strain>
    </source>
</reference>
<dbReference type="InterPro" id="IPR036271">
    <property type="entry name" value="Tet_transcr_reg_TetR-rel_C_sf"/>
</dbReference>
<dbReference type="InterPro" id="IPR050109">
    <property type="entry name" value="HTH-type_TetR-like_transc_reg"/>
</dbReference>
<dbReference type="GO" id="GO:0003700">
    <property type="term" value="F:DNA-binding transcription factor activity"/>
    <property type="evidence" value="ECO:0007669"/>
    <property type="project" value="TreeGrafter"/>
</dbReference>
<dbReference type="Pfam" id="PF17932">
    <property type="entry name" value="TetR_C_24"/>
    <property type="match status" value="1"/>
</dbReference>
<dbReference type="InterPro" id="IPR009057">
    <property type="entry name" value="Homeodomain-like_sf"/>
</dbReference>
<comment type="caution">
    <text evidence="6">The sequence shown here is derived from an EMBL/GenBank/DDBJ whole genome shotgun (WGS) entry which is preliminary data.</text>
</comment>
<dbReference type="Gene3D" id="1.10.357.10">
    <property type="entry name" value="Tetracycline Repressor, domain 2"/>
    <property type="match status" value="1"/>
</dbReference>
<dbReference type="InterPro" id="IPR041490">
    <property type="entry name" value="KstR2_TetR_C"/>
</dbReference>
<evidence type="ECO:0000313" key="7">
    <source>
        <dbReference type="Proteomes" id="UP000655420"/>
    </source>
</evidence>
<dbReference type="PANTHER" id="PTHR30055">
    <property type="entry name" value="HTH-TYPE TRANSCRIPTIONAL REGULATOR RUTR"/>
    <property type="match status" value="1"/>
</dbReference>
<dbReference type="SUPFAM" id="SSF48498">
    <property type="entry name" value="Tetracyclin repressor-like, C-terminal domain"/>
    <property type="match status" value="1"/>
</dbReference>
<feature type="DNA-binding region" description="H-T-H motif" evidence="4">
    <location>
        <begin position="33"/>
        <end position="52"/>
    </location>
</feature>
<feature type="domain" description="HTH tetR-type" evidence="5">
    <location>
        <begin position="10"/>
        <end position="70"/>
    </location>
</feature>
<gene>
    <name evidence="6" type="ORF">H0I76_02410</name>
</gene>